<dbReference type="PROSITE" id="PS51257">
    <property type="entry name" value="PROKAR_LIPOPROTEIN"/>
    <property type="match status" value="1"/>
</dbReference>
<dbReference type="EMBL" id="CP138203">
    <property type="protein sequence ID" value="WPC72375.1"/>
    <property type="molecule type" value="Genomic_DNA"/>
</dbReference>
<evidence type="ECO:0000256" key="1">
    <source>
        <dbReference type="SAM" id="SignalP"/>
    </source>
</evidence>
<gene>
    <name evidence="2" type="ORF">R8Z52_09510</name>
</gene>
<reference evidence="2 3" key="1">
    <citation type="submission" date="2023-11" db="EMBL/GenBank/DDBJ databases">
        <title>Plant-associative lifestyle of Vibrio porteresiae and its evolutionary dynamics.</title>
        <authorList>
            <person name="Rameshkumar N."/>
            <person name="Kirti K."/>
        </authorList>
    </citation>
    <scope>NUCLEOTIDE SEQUENCE [LARGE SCALE GENOMIC DNA]</scope>
    <source>
        <strain evidence="2 3">MSSRF30</strain>
    </source>
</reference>
<feature type="chain" id="PRO_5046723805" description="Autotransporter adhesin" evidence="1">
    <location>
        <begin position="25"/>
        <end position="930"/>
    </location>
</feature>
<protein>
    <recommendedName>
        <fullName evidence="4">Autotransporter adhesin</fullName>
    </recommendedName>
</protein>
<organism evidence="2 3">
    <name type="scientific">Vibrio porteresiae DSM 19223</name>
    <dbReference type="NCBI Taxonomy" id="1123496"/>
    <lineage>
        <taxon>Bacteria</taxon>
        <taxon>Pseudomonadati</taxon>
        <taxon>Pseudomonadota</taxon>
        <taxon>Gammaproteobacteria</taxon>
        <taxon>Vibrionales</taxon>
        <taxon>Vibrionaceae</taxon>
        <taxon>Vibrio</taxon>
    </lineage>
</organism>
<dbReference type="RefSeq" id="WP_261895964.1">
    <property type="nucleotide sequence ID" value="NZ_AP024895.1"/>
</dbReference>
<proteinExistence type="predicted"/>
<dbReference type="Proteomes" id="UP001304071">
    <property type="component" value="Chromosome 1"/>
</dbReference>
<keyword evidence="3" id="KW-1185">Reference proteome</keyword>
<accession>A0ABZ0Q8X5</accession>
<name>A0ABZ0Q8X5_9VIBR</name>
<keyword evidence="1" id="KW-0732">Signal</keyword>
<evidence type="ECO:0008006" key="4">
    <source>
        <dbReference type="Google" id="ProtNLM"/>
    </source>
</evidence>
<feature type="signal peptide" evidence="1">
    <location>
        <begin position="1"/>
        <end position="24"/>
    </location>
</feature>
<evidence type="ECO:0000313" key="3">
    <source>
        <dbReference type="Proteomes" id="UP001304071"/>
    </source>
</evidence>
<evidence type="ECO:0000313" key="2">
    <source>
        <dbReference type="EMBL" id="WPC72375.1"/>
    </source>
</evidence>
<sequence length="930" mass="99432">MRMKNKGNIAAMFMALFLAGCGGGDGDADTDNTATTSSSYAYYIDSAVSGLTYECGTQSGTTDSNGKFYFDEDSSCRFSIGDLVLKVIDANTLDALSNGQTLQETDTNIARILQTLDEDNDTSNGITIDQESDTVTAFVHYVDNSSSYTTDGSDSSSLLEALNKAANEDVITIDVATELDANAHLLHTILSDSSGTLLVGDASSAVYASLMLADSTSESLTLASANQLEEEDSDTVTFNEDTDTLTIGSVSYAPNLVQTDIDGMYYVQLSNSADNTQTLRIYPYAYKGAAESYLAGNILSNDILYLVESYSTGVKSFTYSDATYDTLSPQVALAYGDSNWVMTFTAFTSEYAIFTYTSGDATGSGRLYYGDNSATAANAYWLTLEPDDSSALSFTDNMVASGLSLYLNDGDLEKITFGDNSTANFVNILNNEEDDGEDSITYALTDGKLVFTITDTDDSSVSTTTFSLVSVGDVEGSYIATEESDDEDESDDTVILYTSRSALESTFFDDLDTTRTVTDESDDSTNANHAGFELTTLSAKESSSGRIEITLTANGSIKDALATDSVSGTGYVNMLWIGVNDSIEFGMKGNGDKWALKDYWQDGVYVEGESLDTDIYSFEVSSDGKTVTITLDSDQVPSNDYGYFFIDADIGENCSSCAEEDVGDHSYDRIQLGALWQDDSLLAGAWVNSTDDAPFADIVVFLDKQNYVIAQQALSENSVIGGVEAGTYTYTHSATADTASDAVPVIDSNGTSNGGATLKDTSMTVYSNNNEVLDIADDDQDLTKIVASDSHPEAGAWLIEATSDGGIADNALVVLDGNGHYMEIDLYYGANGFYYEDDETLENASEFGTYVISGDNSTITFTADATTTTNTLVCTDDDESDCGTVAGDSNISAGFSDENGQALDYSIKDDVMTIIIPEDENPTVTLNRVQ</sequence>